<keyword evidence="1" id="KW-0472">Membrane</keyword>
<dbReference type="AlphaFoldDB" id="A0A1D8TLN1"/>
<evidence type="ECO:0000256" key="1">
    <source>
        <dbReference type="SAM" id="Phobius"/>
    </source>
</evidence>
<dbReference type="Proteomes" id="UP000177870">
    <property type="component" value="Chromosome"/>
</dbReference>
<dbReference type="KEGG" id="mpro:BJP34_01740"/>
<keyword evidence="1" id="KW-0812">Transmembrane</keyword>
<protein>
    <recommendedName>
        <fullName evidence="4">DUF2933 domain-containing protein</fullName>
    </recommendedName>
</protein>
<dbReference type="EMBL" id="CP017599">
    <property type="protein sequence ID" value="AOW98335.1"/>
    <property type="molecule type" value="Genomic_DNA"/>
</dbReference>
<organism evidence="2 3">
    <name type="scientific">Moorena producens PAL-8-15-08-1</name>
    <dbReference type="NCBI Taxonomy" id="1458985"/>
    <lineage>
        <taxon>Bacteria</taxon>
        <taxon>Bacillati</taxon>
        <taxon>Cyanobacteriota</taxon>
        <taxon>Cyanophyceae</taxon>
        <taxon>Coleofasciculales</taxon>
        <taxon>Coleofasciculaceae</taxon>
        <taxon>Moorena</taxon>
    </lineage>
</organism>
<accession>A0A1D8TLN1</accession>
<evidence type="ECO:0000313" key="2">
    <source>
        <dbReference type="EMBL" id="AOW98335.1"/>
    </source>
</evidence>
<dbReference type="InterPro" id="IPR021682">
    <property type="entry name" value="DUF2933"/>
</dbReference>
<reference evidence="3" key="1">
    <citation type="submission" date="2016-10" db="EMBL/GenBank/DDBJ databases">
        <title>Comparative genomics uncovers the prolific and rare metabolic potential of the cyanobacterial genus Moorea.</title>
        <authorList>
            <person name="Leao T."/>
            <person name="Castelao G."/>
            <person name="Korobeynikov A."/>
            <person name="Monroe E.A."/>
            <person name="Podell S."/>
            <person name="Glukhov E."/>
            <person name="Allen E."/>
            <person name="Gerwick W.H."/>
            <person name="Gerwick L."/>
        </authorList>
    </citation>
    <scope>NUCLEOTIDE SEQUENCE [LARGE SCALE GENOMIC DNA]</scope>
    <source>
        <strain evidence="3">PAL-8-15-08-1</strain>
    </source>
</reference>
<evidence type="ECO:0000313" key="3">
    <source>
        <dbReference type="Proteomes" id="UP000177870"/>
    </source>
</evidence>
<dbReference type="Pfam" id="PF11666">
    <property type="entry name" value="DUF2933"/>
    <property type="match status" value="1"/>
</dbReference>
<dbReference type="RefSeq" id="WP_070390845.1">
    <property type="nucleotide sequence ID" value="NZ_CP017599.1"/>
</dbReference>
<sequence>MAQNSRTVWRWRSPTGIALLFFLGIAAFLLITEHLAHIIPVLPWLLLLACPLMHLFMHGGHGGHGGRSGSHGNNSEGGHK</sequence>
<dbReference type="STRING" id="1458985.BJP34_01740"/>
<name>A0A1D8TLN1_9CYAN</name>
<feature type="transmembrane region" description="Helical" evidence="1">
    <location>
        <begin position="37"/>
        <end position="57"/>
    </location>
</feature>
<evidence type="ECO:0008006" key="4">
    <source>
        <dbReference type="Google" id="ProtNLM"/>
    </source>
</evidence>
<gene>
    <name evidence="2" type="ORF">BJP34_01740</name>
</gene>
<keyword evidence="1" id="KW-1133">Transmembrane helix</keyword>
<feature type="transmembrane region" description="Helical" evidence="1">
    <location>
        <begin position="12"/>
        <end position="31"/>
    </location>
</feature>
<proteinExistence type="predicted"/>